<organism evidence="2 3">
    <name type="scientific">Pseudahrensia aquimaris</name>
    <dbReference type="NCBI Taxonomy" id="744461"/>
    <lineage>
        <taxon>Bacteria</taxon>
        <taxon>Pseudomonadati</taxon>
        <taxon>Pseudomonadota</taxon>
        <taxon>Alphaproteobacteria</taxon>
        <taxon>Hyphomicrobiales</taxon>
        <taxon>Ahrensiaceae</taxon>
        <taxon>Pseudahrensia</taxon>
    </lineage>
</organism>
<protein>
    <submittedName>
        <fullName evidence="2">Alpha/beta fold hydrolase</fullName>
    </submittedName>
</protein>
<feature type="domain" description="AB hydrolase-1" evidence="1">
    <location>
        <begin position="18"/>
        <end position="250"/>
    </location>
</feature>
<dbReference type="EMBL" id="JBHTJV010000003">
    <property type="protein sequence ID" value="MFD0915785.1"/>
    <property type="molecule type" value="Genomic_DNA"/>
</dbReference>
<dbReference type="GO" id="GO:0016787">
    <property type="term" value="F:hydrolase activity"/>
    <property type="evidence" value="ECO:0007669"/>
    <property type="project" value="UniProtKB-KW"/>
</dbReference>
<accession>A0ABW3FFR1</accession>
<name>A0ABW3FFR1_9HYPH</name>
<dbReference type="SUPFAM" id="SSF53474">
    <property type="entry name" value="alpha/beta-Hydrolases"/>
    <property type="match status" value="1"/>
</dbReference>
<dbReference type="InterPro" id="IPR050266">
    <property type="entry name" value="AB_hydrolase_sf"/>
</dbReference>
<comment type="caution">
    <text evidence="2">The sequence shown here is derived from an EMBL/GenBank/DDBJ whole genome shotgun (WGS) entry which is preliminary data.</text>
</comment>
<dbReference type="Proteomes" id="UP001597101">
    <property type="component" value="Unassembled WGS sequence"/>
</dbReference>
<keyword evidence="2" id="KW-0378">Hydrolase</keyword>
<dbReference type="PANTHER" id="PTHR43798">
    <property type="entry name" value="MONOACYLGLYCEROL LIPASE"/>
    <property type="match status" value="1"/>
</dbReference>
<gene>
    <name evidence="2" type="ORF">ACFQ14_05135</name>
</gene>
<dbReference type="InterPro" id="IPR000073">
    <property type="entry name" value="AB_hydrolase_1"/>
</dbReference>
<proteinExistence type="predicted"/>
<dbReference type="Gene3D" id="3.40.50.1820">
    <property type="entry name" value="alpha/beta hydrolase"/>
    <property type="match status" value="1"/>
</dbReference>
<dbReference type="PRINTS" id="PR00111">
    <property type="entry name" value="ABHYDROLASE"/>
</dbReference>
<evidence type="ECO:0000313" key="2">
    <source>
        <dbReference type="EMBL" id="MFD0915785.1"/>
    </source>
</evidence>
<reference evidence="3" key="1">
    <citation type="journal article" date="2019" name="Int. J. Syst. Evol. Microbiol.">
        <title>The Global Catalogue of Microorganisms (GCM) 10K type strain sequencing project: providing services to taxonomists for standard genome sequencing and annotation.</title>
        <authorList>
            <consortium name="The Broad Institute Genomics Platform"/>
            <consortium name="The Broad Institute Genome Sequencing Center for Infectious Disease"/>
            <person name="Wu L."/>
            <person name="Ma J."/>
        </authorList>
    </citation>
    <scope>NUCLEOTIDE SEQUENCE [LARGE SCALE GENOMIC DNA]</scope>
    <source>
        <strain evidence="3">CCUG 60023</strain>
    </source>
</reference>
<keyword evidence="3" id="KW-1185">Reference proteome</keyword>
<sequence length="258" mass="27361">MSLNVIQQAGPEGAKDLFVFIHGFGGCAAEWRGLQRHLSDRAPSWAFDLPGHAGSLDSGIKMTPKNAALAVLEALERRSERVHVVGHSMGGAVASLMAIIAPDRISSLTLLAPGGFGPGIAHDTLTTWADAQTTADVEAVMPSFFHADYTIDPRIIQMNAELRVQPGAVSSLQEIATRLARNGVQGELPLDDLWTSAVPITVIWGRDDAILPVEQAEALQPLAKSGRIKLHIVDGMGHSPPVEAPDLVRAAIAQNLSA</sequence>
<dbReference type="PANTHER" id="PTHR43798:SF33">
    <property type="entry name" value="HYDROLASE, PUTATIVE (AFU_ORTHOLOGUE AFUA_2G14860)-RELATED"/>
    <property type="match status" value="1"/>
</dbReference>
<dbReference type="InterPro" id="IPR029058">
    <property type="entry name" value="AB_hydrolase_fold"/>
</dbReference>
<dbReference type="RefSeq" id="WP_377211632.1">
    <property type="nucleotide sequence ID" value="NZ_JBHTJV010000003.1"/>
</dbReference>
<evidence type="ECO:0000259" key="1">
    <source>
        <dbReference type="Pfam" id="PF12697"/>
    </source>
</evidence>
<dbReference type="Pfam" id="PF12697">
    <property type="entry name" value="Abhydrolase_6"/>
    <property type="match status" value="1"/>
</dbReference>
<evidence type="ECO:0000313" key="3">
    <source>
        <dbReference type="Proteomes" id="UP001597101"/>
    </source>
</evidence>